<dbReference type="GO" id="GO:0016491">
    <property type="term" value="F:oxidoreductase activity"/>
    <property type="evidence" value="ECO:0007669"/>
    <property type="project" value="UniProtKB-KW"/>
</dbReference>
<keyword evidence="5" id="KW-0560">Oxidoreductase</keyword>
<dbReference type="PANTHER" id="PTHR43742">
    <property type="entry name" value="TRIMETHYLAMINE-N-OXIDE REDUCTASE"/>
    <property type="match status" value="1"/>
</dbReference>
<dbReference type="GO" id="GO:0046872">
    <property type="term" value="F:metal ion binding"/>
    <property type="evidence" value="ECO:0007669"/>
    <property type="project" value="UniProtKB-KW"/>
</dbReference>
<accession>A0A1H3YDA7</accession>
<dbReference type="SUPFAM" id="SSF53706">
    <property type="entry name" value="Formate dehydrogenase/DMSO reductase, domains 1-3"/>
    <property type="match status" value="1"/>
</dbReference>
<dbReference type="PROSITE" id="PS00932">
    <property type="entry name" value="MOLYBDOPTERIN_PROK_3"/>
    <property type="match status" value="1"/>
</dbReference>
<dbReference type="SUPFAM" id="SSF50692">
    <property type="entry name" value="ADC-like"/>
    <property type="match status" value="1"/>
</dbReference>
<dbReference type="GO" id="GO:0051536">
    <property type="term" value="F:iron-sulfur cluster binding"/>
    <property type="evidence" value="ECO:0007669"/>
    <property type="project" value="UniProtKB-KW"/>
</dbReference>
<dbReference type="STRING" id="592050.SAMN05421875_10557"/>
<evidence type="ECO:0000256" key="7">
    <source>
        <dbReference type="ARBA" id="ARBA00023014"/>
    </source>
</evidence>
<dbReference type="Gene3D" id="3.40.50.740">
    <property type="match status" value="1"/>
</dbReference>
<keyword evidence="7" id="KW-0411">Iron-sulfur</keyword>
<evidence type="ECO:0000256" key="5">
    <source>
        <dbReference type="ARBA" id="ARBA00023002"/>
    </source>
</evidence>
<keyword evidence="10" id="KW-1185">Reference proteome</keyword>
<dbReference type="InterPro" id="IPR006657">
    <property type="entry name" value="MoPterin_dinucl-bd_dom"/>
</dbReference>
<sequence length="694" mass="75616">MPPSSIANTPQPAPIQAQVRGACPHDCPDTCALITTVENGVATRVQGNPEHPHTDGVLCAKVSKYTERSYHPERILTPLKRTGPKGSGQFAPVGWDEALADIAQRLQSIAARAPEAILPYSYAGTMGLVQGESMDRRFFHRLGASQLDRTICASAGAEALVQTLGGKLGMKVEFFAESRLILIWGSNSIGSNLHFWRYAQQAKRNGARLVCIDPRKTETADKCHEHIQLRPGTDAALALALMHELIQNDWLDPDYITQYTLGWEQLRERALQWPPERAAEICGVPVEQIRQLAKDYGTTQPAAIRLNYGMQRVRGGGNAVRAVACLPALTGAWRHRAGGMLLSSSGQFPVQRGVLQRPDLMPERTPRTLNMVQIGDDLLRDTAPGFGPRVEALVVYNSNPVAVAPESGKVVRGFAREDLFTVVLEHFRTDTADYADYILPATTQLEHRDVHLAYGHTDVLLNRPAIAPVGQARSNAQIFRDLAARMGFTEPCFADSDEALCRQAFGDAVDYALLETQGFATLALPDAPFSEGGFPTPSGKCEFFSARLAAQGLDGLPDHLPNHELQGTDARYPLAMISPPARNFLNSTFVNVQSLRAIEGRPVLEMHPDDAAARGIADGAVVRVFNDRGSYQCHATVSRRARPGVVNGLGVWWRKLGLDGTNVNEVTSQALTDLGRAPTFYDCLVEVEACAVPA</sequence>
<reference evidence="10" key="1">
    <citation type="submission" date="2016-10" db="EMBL/GenBank/DDBJ databases">
        <authorList>
            <person name="Varghese N."/>
            <person name="Submissions S."/>
        </authorList>
    </citation>
    <scope>NUCLEOTIDE SEQUENCE [LARGE SCALE GENOMIC DNA]</scope>
    <source>
        <strain evidence="10">DSM 25157</strain>
    </source>
</reference>
<dbReference type="PROSITE" id="PS51669">
    <property type="entry name" value="4FE4S_MOW_BIS_MGD"/>
    <property type="match status" value="1"/>
</dbReference>
<keyword evidence="6" id="KW-0408">Iron</keyword>
<evidence type="ECO:0000256" key="1">
    <source>
        <dbReference type="ARBA" id="ARBA00001942"/>
    </source>
</evidence>
<dbReference type="AlphaFoldDB" id="A0A1H3YDA7"/>
<dbReference type="Pfam" id="PF01568">
    <property type="entry name" value="Molydop_binding"/>
    <property type="match status" value="1"/>
</dbReference>
<evidence type="ECO:0000256" key="4">
    <source>
        <dbReference type="ARBA" id="ARBA00022723"/>
    </source>
</evidence>
<comment type="cofactor">
    <cofactor evidence="1">
        <name>Mo-bis(molybdopterin guanine dinucleotide)</name>
        <dbReference type="ChEBI" id="CHEBI:60539"/>
    </cofactor>
</comment>
<dbReference type="Proteomes" id="UP000199002">
    <property type="component" value="Unassembled WGS sequence"/>
</dbReference>
<protein>
    <submittedName>
        <fullName evidence="9">Anaerobic selenocysteine-containing dehydrogenase</fullName>
    </submittedName>
</protein>
<organism evidence="9 10">
    <name type="scientific">Acidovorax soli</name>
    <dbReference type="NCBI Taxonomy" id="592050"/>
    <lineage>
        <taxon>Bacteria</taxon>
        <taxon>Pseudomonadati</taxon>
        <taxon>Pseudomonadota</taxon>
        <taxon>Betaproteobacteria</taxon>
        <taxon>Burkholderiales</taxon>
        <taxon>Comamonadaceae</taxon>
        <taxon>Acidovorax</taxon>
    </lineage>
</organism>
<feature type="domain" description="4Fe-4S Mo/W bis-MGD-type" evidence="8">
    <location>
        <begin position="16"/>
        <end position="73"/>
    </location>
</feature>
<dbReference type="PANTHER" id="PTHR43742:SF6">
    <property type="entry name" value="OXIDOREDUCTASE YYAE-RELATED"/>
    <property type="match status" value="1"/>
</dbReference>
<dbReference type="GeneID" id="34233229"/>
<name>A0A1H3YDA7_9BURK</name>
<evidence type="ECO:0000256" key="3">
    <source>
        <dbReference type="ARBA" id="ARBA00022505"/>
    </source>
</evidence>
<evidence type="ECO:0000256" key="2">
    <source>
        <dbReference type="ARBA" id="ARBA00010312"/>
    </source>
</evidence>
<proteinExistence type="inferred from homology"/>
<evidence type="ECO:0000259" key="8">
    <source>
        <dbReference type="PROSITE" id="PS51669"/>
    </source>
</evidence>
<dbReference type="Pfam" id="PF00384">
    <property type="entry name" value="Molybdopterin"/>
    <property type="match status" value="1"/>
</dbReference>
<dbReference type="GO" id="GO:0043546">
    <property type="term" value="F:molybdopterin cofactor binding"/>
    <property type="evidence" value="ECO:0007669"/>
    <property type="project" value="InterPro"/>
</dbReference>
<dbReference type="EMBL" id="FNQJ01000005">
    <property type="protein sequence ID" value="SEA08912.1"/>
    <property type="molecule type" value="Genomic_DNA"/>
</dbReference>
<dbReference type="InterPro" id="IPR006963">
    <property type="entry name" value="Mopterin_OxRdtase_4Fe-4S_dom"/>
</dbReference>
<gene>
    <name evidence="9" type="ORF">SAMN05421875_10557</name>
</gene>
<dbReference type="Pfam" id="PF04879">
    <property type="entry name" value="Molybdop_Fe4S4"/>
    <property type="match status" value="1"/>
</dbReference>
<dbReference type="Gene3D" id="2.20.25.90">
    <property type="entry name" value="ADC-like domains"/>
    <property type="match status" value="1"/>
</dbReference>
<evidence type="ECO:0000313" key="10">
    <source>
        <dbReference type="Proteomes" id="UP000199002"/>
    </source>
</evidence>
<dbReference type="InterPro" id="IPR006656">
    <property type="entry name" value="Mopterin_OxRdtase"/>
</dbReference>
<dbReference type="CDD" id="cd02766">
    <property type="entry name" value="MopB_3"/>
    <property type="match status" value="1"/>
</dbReference>
<dbReference type="InterPro" id="IPR037920">
    <property type="entry name" value="YoaE_C"/>
</dbReference>
<comment type="similarity">
    <text evidence="2">Belongs to the prokaryotic molybdopterin-containing oxidoreductase family.</text>
</comment>
<dbReference type="CDD" id="cd02786">
    <property type="entry name" value="MopB_CT_3"/>
    <property type="match status" value="1"/>
</dbReference>
<keyword evidence="3" id="KW-0500">Molybdenum</keyword>
<dbReference type="SMART" id="SM00926">
    <property type="entry name" value="Molybdop_Fe4S4"/>
    <property type="match status" value="1"/>
</dbReference>
<dbReference type="PROSITE" id="PS00490">
    <property type="entry name" value="MOLYBDOPTERIN_PROK_2"/>
    <property type="match status" value="1"/>
</dbReference>
<dbReference type="Gene3D" id="3.30.2070.10">
    <property type="entry name" value="Formate dehydrogenase/DMSO reductase"/>
    <property type="match status" value="1"/>
</dbReference>
<dbReference type="Gene3D" id="2.40.40.20">
    <property type="match status" value="1"/>
</dbReference>
<dbReference type="InterPro" id="IPR006655">
    <property type="entry name" value="Mopterin_OxRdtase_prok_CS"/>
</dbReference>
<dbReference type="InterPro" id="IPR050612">
    <property type="entry name" value="Prok_Mopterin_Oxidored"/>
</dbReference>
<evidence type="ECO:0000256" key="6">
    <source>
        <dbReference type="ARBA" id="ARBA00023004"/>
    </source>
</evidence>
<dbReference type="InterPro" id="IPR009010">
    <property type="entry name" value="Asp_de-COase-like_dom_sf"/>
</dbReference>
<keyword evidence="4" id="KW-0479">Metal-binding</keyword>
<dbReference type="RefSeq" id="WP_092697466.1">
    <property type="nucleotide sequence ID" value="NZ_CAXIQL010000086.1"/>
</dbReference>
<evidence type="ECO:0000313" key="9">
    <source>
        <dbReference type="EMBL" id="SEA08912.1"/>
    </source>
</evidence>
<dbReference type="Gene3D" id="3.40.228.10">
    <property type="entry name" value="Dimethylsulfoxide Reductase, domain 2"/>
    <property type="match status" value="1"/>
</dbReference>